<dbReference type="AlphaFoldDB" id="A0AAD1R4S4"/>
<dbReference type="InterPro" id="IPR007797">
    <property type="entry name" value="AF4/FMR2"/>
</dbReference>
<dbReference type="Pfam" id="PF05110">
    <property type="entry name" value="AF-4"/>
    <property type="match status" value="2"/>
</dbReference>
<feature type="domain" description="AF4/FMR2 C-terminal homology" evidence="6">
    <location>
        <begin position="931"/>
        <end position="1194"/>
    </location>
</feature>
<dbReference type="PANTHER" id="PTHR10528">
    <property type="entry name" value="AF4/FMR2 FAMILY MEMBER"/>
    <property type="match status" value="1"/>
</dbReference>
<feature type="region of interest" description="Disordered" evidence="5">
    <location>
        <begin position="920"/>
        <end position="940"/>
    </location>
</feature>
<feature type="region of interest" description="Disordered" evidence="5">
    <location>
        <begin position="1075"/>
        <end position="1115"/>
    </location>
</feature>
<evidence type="ECO:0000256" key="5">
    <source>
        <dbReference type="SAM" id="MobiDB-lite"/>
    </source>
</evidence>
<gene>
    <name evidence="7" type="ORF">PECUL_23A003561</name>
</gene>
<keyword evidence="8" id="KW-1185">Reference proteome</keyword>
<comment type="subcellular location">
    <subcellularLocation>
        <location evidence="1">Nucleus</location>
    </subcellularLocation>
</comment>
<evidence type="ECO:0000313" key="7">
    <source>
        <dbReference type="EMBL" id="CAH2223323.1"/>
    </source>
</evidence>
<feature type="compositionally biased region" description="Polar residues" evidence="5">
    <location>
        <begin position="844"/>
        <end position="853"/>
    </location>
</feature>
<dbReference type="Proteomes" id="UP001295444">
    <property type="component" value="Chromosome 01"/>
</dbReference>
<dbReference type="EMBL" id="OW240912">
    <property type="protein sequence ID" value="CAH2223323.1"/>
    <property type="molecule type" value="Genomic_DNA"/>
</dbReference>
<proteinExistence type="inferred from homology"/>
<dbReference type="InterPro" id="IPR043640">
    <property type="entry name" value="AF4/FMR2_CHD"/>
</dbReference>
<evidence type="ECO:0000259" key="6">
    <source>
        <dbReference type="Pfam" id="PF18876"/>
    </source>
</evidence>
<feature type="region of interest" description="Disordered" evidence="5">
    <location>
        <begin position="328"/>
        <end position="349"/>
    </location>
</feature>
<dbReference type="GO" id="GO:0010468">
    <property type="term" value="P:regulation of gene expression"/>
    <property type="evidence" value="ECO:0007669"/>
    <property type="project" value="InterPro"/>
</dbReference>
<sequence length="1196" mass="132636">MKPQHVQRPDLALSAWTGINQIHLLVIIAICLASCLLGYDQDKNVLCRKEWERRTQELQEGDEDFHSNYPLFSEPYKTSKGDELSNRIQSTLGNYEELKDLLTDQSNQSHLVGIPKSDTSQNSVQRAEEHISEHPTDLHYTLCGTVQTGNIPITLSVQLNNRTTMNWPKPGHSSESQEIKSKDDQRTIDSSVDFTNGHQNHVTDKNRGFSLSPSVIMSSCNDLQQNMLPCTLEGSANKQMPLSKLNGGLELGISIKENSCTKTSSGTHSTQNFPSSIISKLNAVQQKPTAYVRPMDGQDQAPNESPKLKASSESDLLFPLFRGLTNKPDCEITQSDKRETLTDPDPGECVPASSGLIPLLLSLQDNRHTITGFSNPNHDDLKVRSPINCAAQISTLADDLKLSSDEEDIDQQAAQGPAVRIQSDSVCSAVVQECSSHPSLVSIKGSSSSSSESDTSSESDSESASSSSDSENCKPSGFDSPEPEPPTSNKWQLDKWLNKVNPHRSSILNHTHGGLCYDGDKESLKGCEKVIDDYKAISNSKDIENPGNEDQRQRTTCTVPSNKVVRVKSSVPITLSFSTESTSRRRPICRKLTRRAERTSSGENLNCNTSFDTSLSQGNLGSDIAELSKNRLICSRGLHKKEASLAILGCERKQARGPSRFVRKEKEFSESLSQSLDDGRETELEVSPLSKSISSTALTETENNCRLKDCGNNNIVRPNSCCTTAFANPRTTSDITQDLEEQLYTLVPFGRNDNVHSLKGSDEVKSLWVRIDLTLLSRIPEGLSHETFVMNSNRKEALSSPQNGGFLSVSDSSVMKMRRKRKFENECSQDVKKNHMEKDGCMQPTLSFDNSDSINKRTTTRTNFNRDEVSASKTIGGNMLPPFIPSNRNRRIESQAHVQQRSSSIPSDSATVCNREDLPLGQWSPLSNGHKDSRKAKQSLDSRTCNADYFMQEAKRMKHKADAMMDKFDKVLNYTEAALSFIECGNAMEHGPMESKSPYTMYSETVELIRYALRLKSHSGPNASTQDKKITALCYRCLALLYWRMFRLKKDHAVKYSKTLIDYFKGSSKVPQASSSWISNGKATGAPSPISPSPSPLSSTGSQGRNTSTGAPSSNSIISIPQRIHQMAANHVSITNSILHSYDYWEIADNLAKDNIEFFNELDALMGPITLHSSMEHLVQYTRQGLHWIRHNPHLL</sequence>
<dbReference type="Pfam" id="PF18875">
    <property type="entry name" value="AF4_int"/>
    <property type="match status" value="1"/>
</dbReference>
<keyword evidence="4" id="KW-0539">Nucleus</keyword>
<feature type="compositionally biased region" description="Polar residues" evidence="5">
    <location>
        <begin position="1100"/>
        <end position="1115"/>
    </location>
</feature>
<feature type="region of interest" description="Disordered" evidence="5">
    <location>
        <begin position="439"/>
        <end position="490"/>
    </location>
</feature>
<evidence type="ECO:0000256" key="4">
    <source>
        <dbReference type="ARBA" id="ARBA00023242"/>
    </source>
</evidence>
<protein>
    <recommendedName>
        <fullName evidence="6">AF4/FMR2 C-terminal homology domain-containing protein</fullName>
    </recommendedName>
</protein>
<dbReference type="Gene3D" id="6.10.250.2670">
    <property type="match status" value="1"/>
</dbReference>
<feature type="region of interest" description="Disordered" evidence="5">
    <location>
        <begin position="839"/>
        <end position="858"/>
    </location>
</feature>
<dbReference type="PANTHER" id="PTHR10528:SF16">
    <property type="entry name" value="AF4_FMR2 FAMILY MEMBER 3"/>
    <property type="match status" value="1"/>
</dbReference>
<reference evidence="7" key="1">
    <citation type="submission" date="2022-03" db="EMBL/GenBank/DDBJ databases">
        <authorList>
            <person name="Alioto T."/>
            <person name="Alioto T."/>
            <person name="Gomez Garrido J."/>
        </authorList>
    </citation>
    <scope>NUCLEOTIDE SEQUENCE</scope>
</reference>
<feature type="compositionally biased region" description="Basic and acidic residues" evidence="5">
    <location>
        <begin position="328"/>
        <end position="341"/>
    </location>
</feature>
<organism evidence="7 8">
    <name type="scientific">Pelobates cultripes</name>
    <name type="common">Western spadefoot toad</name>
    <dbReference type="NCBI Taxonomy" id="61616"/>
    <lineage>
        <taxon>Eukaryota</taxon>
        <taxon>Metazoa</taxon>
        <taxon>Chordata</taxon>
        <taxon>Craniata</taxon>
        <taxon>Vertebrata</taxon>
        <taxon>Euteleostomi</taxon>
        <taxon>Amphibia</taxon>
        <taxon>Batrachia</taxon>
        <taxon>Anura</taxon>
        <taxon>Pelobatoidea</taxon>
        <taxon>Pelobatidae</taxon>
        <taxon>Pelobates</taxon>
    </lineage>
</organism>
<dbReference type="InterPro" id="IPR043639">
    <property type="entry name" value="AF4_int"/>
</dbReference>
<keyword evidence="3" id="KW-0597">Phosphoprotein</keyword>
<dbReference type="Pfam" id="PF18876">
    <property type="entry name" value="AFF4_CHD"/>
    <property type="match status" value="1"/>
</dbReference>
<name>A0AAD1R4S4_PELCU</name>
<accession>A0AAD1R4S4</accession>
<evidence type="ECO:0000256" key="2">
    <source>
        <dbReference type="ARBA" id="ARBA00007354"/>
    </source>
</evidence>
<evidence type="ECO:0000256" key="3">
    <source>
        <dbReference type="ARBA" id="ARBA00022553"/>
    </source>
</evidence>
<dbReference type="GO" id="GO:0032783">
    <property type="term" value="C:super elongation complex"/>
    <property type="evidence" value="ECO:0007669"/>
    <property type="project" value="TreeGrafter"/>
</dbReference>
<evidence type="ECO:0000256" key="1">
    <source>
        <dbReference type="ARBA" id="ARBA00004123"/>
    </source>
</evidence>
<evidence type="ECO:0000313" key="8">
    <source>
        <dbReference type="Proteomes" id="UP001295444"/>
    </source>
</evidence>
<comment type="similarity">
    <text evidence="2">Belongs to the AF4 family.</text>
</comment>